<evidence type="ECO:0000256" key="11">
    <source>
        <dbReference type="SAM" id="Phobius"/>
    </source>
</evidence>
<dbReference type="AlphaFoldDB" id="A0A256LHG4"/>
<evidence type="ECO:0000256" key="1">
    <source>
        <dbReference type="ARBA" id="ARBA00000085"/>
    </source>
</evidence>
<keyword evidence="5" id="KW-0808">Transferase</keyword>
<evidence type="ECO:0000256" key="7">
    <source>
        <dbReference type="ARBA" id="ARBA00022777"/>
    </source>
</evidence>
<dbReference type="CDD" id="cd00075">
    <property type="entry name" value="HATPase"/>
    <property type="match status" value="1"/>
</dbReference>
<organism evidence="13 14">
    <name type="scientific">Lactobacillus taiwanensis</name>
    <dbReference type="NCBI Taxonomy" id="508451"/>
    <lineage>
        <taxon>Bacteria</taxon>
        <taxon>Bacillati</taxon>
        <taxon>Bacillota</taxon>
        <taxon>Bacilli</taxon>
        <taxon>Lactobacillales</taxon>
        <taxon>Lactobacillaceae</taxon>
        <taxon>Lactobacillus</taxon>
    </lineage>
</organism>
<dbReference type="InterPro" id="IPR004358">
    <property type="entry name" value="Sig_transdc_His_kin-like_C"/>
</dbReference>
<dbReference type="RefSeq" id="WP_094544872.1">
    <property type="nucleotide sequence ID" value="NZ_NGNX01000008.1"/>
</dbReference>
<dbReference type="GO" id="GO:0005886">
    <property type="term" value="C:plasma membrane"/>
    <property type="evidence" value="ECO:0007669"/>
    <property type="project" value="TreeGrafter"/>
</dbReference>
<dbReference type="PRINTS" id="PR00344">
    <property type="entry name" value="BCTRLSENSOR"/>
</dbReference>
<dbReference type="EC" id="2.7.13.3" evidence="3"/>
<dbReference type="Gene3D" id="1.10.287.130">
    <property type="match status" value="1"/>
</dbReference>
<proteinExistence type="predicted"/>
<dbReference type="InterPro" id="IPR003661">
    <property type="entry name" value="HisK_dim/P_dom"/>
</dbReference>
<dbReference type="Pfam" id="PF00512">
    <property type="entry name" value="HisKA"/>
    <property type="match status" value="1"/>
</dbReference>
<gene>
    <name evidence="13" type="ORF">CBF70_02980</name>
</gene>
<comment type="caution">
    <text evidence="13">The sequence shown here is derived from an EMBL/GenBank/DDBJ whole genome shotgun (WGS) entry which is preliminary data.</text>
</comment>
<dbReference type="Pfam" id="PF02518">
    <property type="entry name" value="HATPase_c"/>
    <property type="match status" value="1"/>
</dbReference>
<keyword evidence="6 11" id="KW-0812">Transmembrane</keyword>
<dbReference type="InterPro" id="IPR005467">
    <property type="entry name" value="His_kinase_dom"/>
</dbReference>
<dbReference type="GO" id="GO:0000155">
    <property type="term" value="F:phosphorelay sensor kinase activity"/>
    <property type="evidence" value="ECO:0007669"/>
    <property type="project" value="InterPro"/>
</dbReference>
<evidence type="ECO:0000259" key="12">
    <source>
        <dbReference type="PROSITE" id="PS50109"/>
    </source>
</evidence>
<evidence type="ECO:0000256" key="4">
    <source>
        <dbReference type="ARBA" id="ARBA00022553"/>
    </source>
</evidence>
<dbReference type="PANTHER" id="PTHR45436:SF5">
    <property type="entry name" value="SENSOR HISTIDINE KINASE TRCS"/>
    <property type="match status" value="1"/>
</dbReference>
<evidence type="ECO:0000256" key="10">
    <source>
        <dbReference type="ARBA" id="ARBA00023136"/>
    </source>
</evidence>
<evidence type="ECO:0000256" key="3">
    <source>
        <dbReference type="ARBA" id="ARBA00012438"/>
    </source>
</evidence>
<keyword evidence="10 11" id="KW-0472">Membrane</keyword>
<evidence type="ECO:0000256" key="6">
    <source>
        <dbReference type="ARBA" id="ARBA00022692"/>
    </source>
</evidence>
<evidence type="ECO:0000256" key="2">
    <source>
        <dbReference type="ARBA" id="ARBA00004370"/>
    </source>
</evidence>
<dbReference type="PROSITE" id="PS50109">
    <property type="entry name" value="HIS_KIN"/>
    <property type="match status" value="1"/>
</dbReference>
<dbReference type="SMART" id="SM00387">
    <property type="entry name" value="HATPase_c"/>
    <property type="match status" value="1"/>
</dbReference>
<evidence type="ECO:0000313" key="13">
    <source>
        <dbReference type="EMBL" id="OYR92623.1"/>
    </source>
</evidence>
<dbReference type="SUPFAM" id="SSF55874">
    <property type="entry name" value="ATPase domain of HSP90 chaperone/DNA topoisomerase II/histidine kinase"/>
    <property type="match status" value="1"/>
</dbReference>
<comment type="subcellular location">
    <subcellularLocation>
        <location evidence="2">Membrane</location>
    </subcellularLocation>
</comment>
<keyword evidence="9" id="KW-0902">Two-component regulatory system</keyword>
<sequence>MSKKIKTTSQQLTRLFLSLFIILLLLVNLTFAAISITFIYNNAHQQAEEVIDTVRDNISDHDDHKNKKEWKLFLNAYLARQSNDAIAVKTPKGKTVYSEDGEELFKKTRGRGNFNHVVFLNNSAYYFQTEQEDKYQISVILNVNDLFTLITHLLLAIIILNLLAIIFSIPLIKRFSKKWSQPLEKIDQDIAAIENQRISKKEVFVPQEPAEIRHLAQSFNDLLEYQEQAIKREQQFVTDASHELKTPIAAIRGHINLIKRRGKDHPEIIAKSLKYIDSESGRMEVLVNELLELGRAKKQHQTIESIDLVSVIYKESQIIVQEYHCSIDLLCPVKLFYPIEVKDFRLIIHNLLDNAAKYSQDNIKVTVELEKDDKNLVLIVKDQGIGIKQENNDKLFDRFYREDQAHSSKIKGTGIGLAIVKEIIEKYHGKIIVTANLPKGIIFKVELPL</sequence>
<dbReference type="Proteomes" id="UP000215828">
    <property type="component" value="Unassembled WGS sequence"/>
</dbReference>
<reference evidence="13 14" key="2">
    <citation type="submission" date="2017-09" db="EMBL/GenBank/DDBJ databases">
        <title>Tripartite evolution among Lactobacillus johnsonii, Lactobacillus taiwanensis, Lactobacillus reuteri and their rodent host.</title>
        <authorList>
            <person name="Wang T."/>
            <person name="Knowles S."/>
            <person name="Cheng C."/>
        </authorList>
    </citation>
    <scope>NUCLEOTIDE SEQUENCE [LARGE SCALE GENOMIC DNA]</scope>
    <source>
        <strain evidence="13 14">609q</strain>
    </source>
</reference>
<dbReference type="FunFam" id="1.10.287.130:FF:000001">
    <property type="entry name" value="Two-component sensor histidine kinase"/>
    <property type="match status" value="1"/>
</dbReference>
<evidence type="ECO:0000256" key="8">
    <source>
        <dbReference type="ARBA" id="ARBA00022989"/>
    </source>
</evidence>
<dbReference type="FunFam" id="3.30.565.10:FF:000006">
    <property type="entry name" value="Sensor histidine kinase WalK"/>
    <property type="match status" value="1"/>
</dbReference>
<name>A0A256LHG4_9LACO</name>
<dbReference type="SUPFAM" id="SSF47384">
    <property type="entry name" value="Homodimeric domain of signal transducing histidine kinase"/>
    <property type="match status" value="1"/>
</dbReference>
<protein>
    <recommendedName>
        <fullName evidence="3">histidine kinase</fullName>
        <ecNumber evidence="3">2.7.13.3</ecNumber>
    </recommendedName>
</protein>
<comment type="catalytic activity">
    <reaction evidence="1">
        <text>ATP + protein L-histidine = ADP + protein N-phospho-L-histidine.</text>
        <dbReference type="EC" id="2.7.13.3"/>
    </reaction>
</comment>
<dbReference type="Gene3D" id="3.30.565.10">
    <property type="entry name" value="Histidine kinase-like ATPase, C-terminal domain"/>
    <property type="match status" value="1"/>
</dbReference>
<evidence type="ECO:0000313" key="14">
    <source>
        <dbReference type="Proteomes" id="UP000215828"/>
    </source>
</evidence>
<dbReference type="InterPro" id="IPR050428">
    <property type="entry name" value="TCS_sensor_his_kinase"/>
</dbReference>
<feature type="domain" description="Histidine kinase" evidence="12">
    <location>
        <begin position="239"/>
        <end position="449"/>
    </location>
</feature>
<reference evidence="13 14" key="1">
    <citation type="submission" date="2017-04" db="EMBL/GenBank/DDBJ databases">
        <authorList>
            <person name="Afonso C.L."/>
            <person name="Miller P.J."/>
            <person name="Scott M.A."/>
            <person name="Spackman E."/>
            <person name="Goraichik I."/>
            <person name="Dimitrov K.M."/>
            <person name="Suarez D.L."/>
            <person name="Swayne D.E."/>
        </authorList>
    </citation>
    <scope>NUCLEOTIDE SEQUENCE [LARGE SCALE GENOMIC DNA]</scope>
    <source>
        <strain evidence="13 14">609q</strain>
    </source>
</reference>
<dbReference type="InterPro" id="IPR003594">
    <property type="entry name" value="HATPase_dom"/>
</dbReference>
<dbReference type="EMBL" id="NGNX01000008">
    <property type="protein sequence ID" value="OYR92623.1"/>
    <property type="molecule type" value="Genomic_DNA"/>
</dbReference>
<evidence type="ECO:0000256" key="9">
    <source>
        <dbReference type="ARBA" id="ARBA00023012"/>
    </source>
</evidence>
<accession>A0A256LHG4</accession>
<dbReference type="InterPro" id="IPR036097">
    <property type="entry name" value="HisK_dim/P_sf"/>
</dbReference>
<dbReference type="CDD" id="cd00082">
    <property type="entry name" value="HisKA"/>
    <property type="match status" value="1"/>
</dbReference>
<dbReference type="SMART" id="SM00388">
    <property type="entry name" value="HisKA"/>
    <property type="match status" value="1"/>
</dbReference>
<keyword evidence="4" id="KW-0597">Phosphoprotein</keyword>
<feature type="transmembrane region" description="Helical" evidence="11">
    <location>
        <begin position="146"/>
        <end position="172"/>
    </location>
</feature>
<dbReference type="InterPro" id="IPR036890">
    <property type="entry name" value="HATPase_C_sf"/>
</dbReference>
<keyword evidence="7 13" id="KW-0418">Kinase</keyword>
<dbReference type="PANTHER" id="PTHR45436">
    <property type="entry name" value="SENSOR HISTIDINE KINASE YKOH"/>
    <property type="match status" value="1"/>
</dbReference>
<evidence type="ECO:0000256" key="5">
    <source>
        <dbReference type="ARBA" id="ARBA00022679"/>
    </source>
</evidence>
<keyword evidence="8 11" id="KW-1133">Transmembrane helix</keyword>